<dbReference type="CDD" id="cd06366">
    <property type="entry name" value="PBP1_GABAb_receptor"/>
    <property type="match status" value="1"/>
</dbReference>
<keyword evidence="5" id="KW-0472">Membrane</keyword>
<dbReference type="OrthoDB" id="2150267at2759"/>
<evidence type="ECO:0000259" key="10">
    <source>
        <dbReference type="Pfam" id="PF01094"/>
    </source>
</evidence>
<gene>
    <name evidence="11" type="ORF">C0Q70_05361</name>
</gene>
<evidence type="ECO:0000313" key="11">
    <source>
        <dbReference type="EMBL" id="PVD34098.1"/>
    </source>
</evidence>
<dbReference type="PANTHER" id="PTHR10519:SF74">
    <property type="entry name" value="GAMMA-AMINOBUTYRIC ACID TYPE B RECEPTOR SUBUNIT 2"/>
    <property type="match status" value="1"/>
</dbReference>
<dbReference type="GO" id="GO:0004965">
    <property type="term" value="F:G protein-coupled GABA receptor activity"/>
    <property type="evidence" value="ECO:0007669"/>
    <property type="project" value="InterPro"/>
</dbReference>
<accession>A0A2T7PL07</accession>
<keyword evidence="2" id="KW-0812">Transmembrane</keyword>
<keyword evidence="7" id="KW-0325">Glycoprotein</keyword>
<evidence type="ECO:0000256" key="7">
    <source>
        <dbReference type="ARBA" id="ARBA00023180"/>
    </source>
</evidence>
<evidence type="ECO:0000256" key="1">
    <source>
        <dbReference type="ARBA" id="ARBA00004370"/>
    </source>
</evidence>
<dbReference type="InterPro" id="IPR028082">
    <property type="entry name" value="Peripla_BP_I"/>
</dbReference>
<keyword evidence="3" id="KW-1133">Transmembrane helix</keyword>
<keyword evidence="4" id="KW-0297">G-protein coupled receptor</keyword>
<evidence type="ECO:0000256" key="3">
    <source>
        <dbReference type="ARBA" id="ARBA00022989"/>
    </source>
</evidence>
<dbReference type="STRING" id="400727.A0A2T7PL07"/>
<dbReference type="Proteomes" id="UP000245119">
    <property type="component" value="Linkage Group LG3"/>
</dbReference>
<keyword evidence="12" id="KW-1185">Reference proteome</keyword>
<protein>
    <recommendedName>
        <fullName evidence="10">Receptor ligand binding region domain-containing protein</fullName>
    </recommendedName>
</protein>
<evidence type="ECO:0000256" key="8">
    <source>
        <dbReference type="ARBA" id="ARBA00023224"/>
    </source>
</evidence>
<sequence length="314" mass="35039">MVIRLSRPPSQPGAVESSRTYTDYSQKDGTYRHVEVITGSMAVAMMARGGGGKTSNFRGLLCCLLMAAWLGLTESSGIKARKRELYIAGLFPFTGTHGSVGRGVKPAVDLALRHVNNDRSILPEYELKITFNDSKCDMAVATKAFFDLTYDNATTDAILFGDACYSVTGPMAEISREWGMFQLSYGDTDPLLSDRDKYPNFFRTVPSDSDYNPARLALLRHFNWSSVGTLFQDASQGGAARYGYAHNRFDSLMEKHTINVSKVESFADDPSTAIQNLRNRLATKLKLKERNEDHDIRIIVGNFAENMARKTRRR</sequence>
<comment type="subcellular location">
    <subcellularLocation>
        <location evidence="1">Membrane</location>
    </subcellularLocation>
</comment>
<dbReference type="GO" id="GO:0038039">
    <property type="term" value="C:G protein-coupled receptor heterodimeric complex"/>
    <property type="evidence" value="ECO:0007669"/>
    <property type="project" value="TreeGrafter"/>
</dbReference>
<dbReference type="GO" id="GO:0007214">
    <property type="term" value="P:gamma-aminobutyric acid signaling pathway"/>
    <property type="evidence" value="ECO:0007669"/>
    <property type="project" value="TreeGrafter"/>
</dbReference>
<reference evidence="11 12" key="1">
    <citation type="submission" date="2018-04" db="EMBL/GenBank/DDBJ databases">
        <title>The genome of golden apple snail Pomacea canaliculata provides insight into stress tolerance and invasive adaptation.</title>
        <authorList>
            <person name="Liu C."/>
            <person name="Liu B."/>
            <person name="Ren Y."/>
            <person name="Zhang Y."/>
            <person name="Wang H."/>
            <person name="Li S."/>
            <person name="Jiang F."/>
            <person name="Yin L."/>
            <person name="Zhang G."/>
            <person name="Qian W."/>
            <person name="Fan W."/>
        </authorList>
    </citation>
    <scope>NUCLEOTIDE SEQUENCE [LARGE SCALE GENOMIC DNA]</scope>
    <source>
        <strain evidence="11">SZHN2017</strain>
        <tissue evidence="11">Muscle</tissue>
    </source>
</reference>
<comment type="caution">
    <text evidence="11">The sequence shown here is derived from an EMBL/GenBank/DDBJ whole genome shotgun (WGS) entry which is preliminary data.</text>
</comment>
<dbReference type="InterPro" id="IPR001828">
    <property type="entry name" value="ANF_lig-bd_rcpt"/>
</dbReference>
<proteinExistence type="predicted"/>
<organism evidence="11 12">
    <name type="scientific">Pomacea canaliculata</name>
    <name type="common">Golden apple snail</name>
    <dbReference type="NCBI Taxonomy" id="400727"/>
    <lineage>
        <taxon>Eukaryota</taxon>
        <taxon>Metazoa</taxon>
        <taxon>Spiralia</taxon>
        <taxon>Lophotrochozoa</taxon>
        <taxon>Mollusca</taxon>
        <taxon>Gastropoda</taxon>
        <taxon>Caenogastropoda</taxon>
        <taxon>Architaenioglossa</taxon>
        <taxon>Ampullarioidea</taxon>
        <taxon>Ampullariidae</taxon>
        <taxon>Pomacea</taxon>
    </lineage>
</organism>
<dbReference type="SUPFAM" id="SSF53822">
    <property type="entry name" value="Periplasmic binding protein-like I"/>
    <property type="match status" value="1"/>
</dbReference>
<keyword evidence="8" id="KW-0807">Transducer</keyword>
<dbReference type="Pfam" id="PF01094">
    <property type="entry name" value="ANF_receptor"/>
    <property type="match status" value="1"/>
</dbReference>
<evidence type="ECO:0000256" key="9">
    <source>
        <dbReference type="SAM" id="MobiDB-lite"/>
    </source>
</evidence>
<dbReference type="Gene3D" id="3.40.50.2300">
    <property type="match status" value="1"/>
</dbReference>
<dbReference type="AlphaFoldDB" id="A0A2T7PL07"/>
<dbReference type="PRINTS" id="PR01176">
    <property type="entry name" value="GABABRECEPTR"/>
</dbReference>
<name>A0A2T7PL07_POMCA</name>
<dbReference type="EMBL" id="PZQS01000003">
    <property type="protein sequence ID" value="PVD34098.1"/>
    <property type="molecule type" value="Genomic_DNA"/>
</dbReference>
<keyword evidence="6" id="KW-0675">Receptor</keyword>
<evidence type="ECO:0000256" key="4">
    <source>
        <dbReference type="ARBA" id="ARBA00023040"/>
    </source>
</evidence>
<dbReference type="PANTHER" id="PTHR10519">
    <property type="entry name" value="GABA-B RECEPTOR"/>
    <property type="match status" value="1"/>
</dbReference>
<evidence type="ECO:0000256" key="6">
    <source>
        <dbReference type="ARBA" id="ARBA00023170"/>
    </source>
</evidence>
<evidence type="ECO:0000256" key="2">
    <source>
        <dbReference type="ARBA" id="ARBA00022692"/>
    </source>
</evidence>
<evidence type="ECO:0000256" key="5">
    <source>
        <dbReference type="ARBA" id="ARBA00023136"/>
    </source>
</evidence>
<feature type="domain" description="Receptor ligand binding region" evidence="10">
    <location>
        <begin position="104"/>
        <end position="309"/>
    </location>
</feature>
<dbReference type="InterPro" id="IPR002455">
    <property type="entry name" value="GPCR3_GABA-B"/>
</dbReference>
<feature type="region of interest" description="Disordered" evidence="9">
    <location>
        <begin position="1"/>
        <end position="22"/>
    </location>
</feature>
<evidence type="ECO:0000313" key="12">
    <source>
        <dbReference type="Proteomes" id="UP000245119"/>
    </source>
</evidence>